<dbReference type="PANTHER" id="PTHR46796:SF13">
    <property type="entry name" value="HTH-TYPE TRANSCRIPTIONAL ACTIVATOR RHAS"/>
    <property type="match status" value="1"/>
</dbReference>
<keyword evidence="5" id="KW-0804">Transcription</keyword>
<evidence type="ECO:0000256" key="4">
    <source>
        <dbReference type="ARBA" id="ARBA00023159"/>
    </source>
</evidence>
<proteinExistence type="predicted"/>
<dbReference type="Pfam" id="PF12833">
    <property type="entry name" value="HTH_18"/>
    <property type="match status" value="1"/>
</dbReference>
<keyword evidence="4" id="KW-0010">Activator</keyword>
<dbReference type="SMART" id="SM00342">
    <property type="entry name" value="HTH_ARAC"/>
    <property type="match status" value="1"/>
</dbReference>
<organism evidence="7 8">
    <name type="scientific">Ktedonospora formicarum</name>
    <dbReference type="NCBI Taxonomy" id="2778364"/>
    <lineage>
        <taxon>Bacteria</taxon>
        <taxon>Bacillati</taxon>
        <taxon>Chloroflexota</taxon>
        <taxon>Ktedonobacteria</taxon>
        <taxon>Ktedonobacterales</taxon>
        <taxon>Ktedonobacteraceae</taxon>
        <taxon>Ktedonospora</taxon>
    </lineage>
</organism>
<keyword evidence="1" id="KW-0963">Cytoplasm</keyword>
<evidence type="ECO:0000313" key="7">
    <source>
        <dbReference type="EMBL" id="GHO41926.1"/>
    </source>
</evidence>
<name>A0A8J3HTY8_9CHLR</name>
<dbReference type="GO" id="GO:0003700">
    <property type="term" value="F:DNA-binding transcription factor activity"/>
    <property type="evidence" value="ECO:0007669"/>
    <property type="project" value="InterPro"/>
</dbReference>
<dbReference type="SUPFAM" id="SSF46689">
    <property type="entry name" value="Homeodomain-like"/>
    <property type="match status" value="2"/>
</dbReference>
<dbReference type="Gene3D" id="1.10.10.60">
    <property type="entry name" value="Homeodomain-like"/>
    <property type="match status" value="2"/>
</dbReference>
<evidence type="ECO:0000259" key="6">
    <source>
        <dbReference type="PROSITE" id="PS01124"/>
    </source>
</evidence>
<comment type="caution">
    <text evidence="7">The sequence shown here is derived from an EMBL/GenBank/DDBJ whole genome shotgun (WGS) entry which is preliminary data.</text>
</comment>
<keyword evidence="3" id="KW-0238">DNA-binding</keyword>
<dbReference type="InterPro" id="IPR037923">
    <property type="entry name" value="HTH-like"/>
</dbReference>
<dbReference type="Proteomes" id="UP000612362">
    <property type="component" value="Unassembled WGS sequence"/>
</dbReference>
<sequence>MMERSITIALDRRPDILYVAGELAVGQMRGTSPCSRKGFHAHEGYRLEFVDKGSMWLLEPQKRRSLVGQGQYYVLRPDQEHSQEVDPHIRTLFVNLPKQQVEEVVQELMSIKKQTFLDPTIALAQREIFTLLKAIAAEVEHSISGMQIMLQSLGIQLTVQLLRAQQQGEDEGELQRVSAMLSPEIRRSVDFIHAYYTQDLSLQQVAASASLSPYHFLRLFKQQIGITPHAYLRRLRLQQAALFLSQSDEPVSDIAYRLGFSSPAHLTEAFRRHYGLTPSQYRKR</sequence>
<reference evidence="7" key="1">
    <citation type="submission" date="2020-10" db="EMBL/GenBank/DDBJ databases">
        <title>Taxonomic study of unclassified bacteria belonging to the class Ktedonobacteria.</title>
        <authorList>
            <person name="Yabe S."/>
            <person name="Wang C.M."/>
            <person name="Zheng Y."/>
            <person name="Sakai Y."/>
            <person name="Cavaletti L."/>
            <person name="Monciardini P."/>
            <person name="Donadio S."/>
        </authorList>
    </citation>
    <scope>NUCLEOTIDE SEQUENCE</scope>
    <source>
        <strain evidence="7">SOSP1-1</strain>
    </source>
</reference>
<protein>
    <recommendedName>
        <fullName evidence="6">HTH araC/xylS-type domain-containing protein</fullName>
    </recommendedName>
</protein>
<dbReference type="PROSITE" id="PS00041">
    <property type="entry name" value="HTH_ARAC_FAMILY_1"/>
    <property type="match status" value="1"/>
</dbReference>
<feature type="domain" description="HTH araC/xylS-type" evidence="6">
    <location>
        <begin position="186"/>
        <end position="284"/>
    </location>
</feature>
<keyword evidence="8" id="KW-1185">Reference proteome</keyword>
<dbReference type="SUPFAM" id="SSF51215">
    <property type="entry name" value="Regulatory protein AraC"/>
    <property type="match status" value="1"/>
</dbReference>
<dbReference type="InterPro" id="IPR050204">
    <property type="entry name" value="AraC_XylS_family_regulators"/>
</dbReference>
<dbReference type="InterPro" id="IPR003313">
    <property type="entry name" value="AraC-bd"/>
</dbReference>
<dbReference type="AlphaFoldDB" id="A0A8J3HTY8"/>
<dbReference type="InterPro" id="IPR018060">
    <property type="entry name" value="HTH_AraC"/>
</dbReference>
<dbReference type="InterPro" id="IPR009057">
    <property type="entry name" value="Homeodomain-like_sf"/>
</dbReference>
<dbReference type="InterPro" id="IPR020449">
    <property type="entry name" value="Tscrpt_reg_AraC-type_HTH"/>
</dbReference>
<dbReference type="EMBL" id="BNJF01000001">
    <property type="protein sequence ID" value="GHO41926.1"/>
    <property type="molecule type" value="Genomic_DNA"/>
</dbReference>
<evidence type="ECO:0000256" key="2">
    <source>
        <dbReference type="ARBA" id="ARBA00023015"/>
    </source>
</evidence>
<keyword evidence="2" id="KW-0805">Transcription regulation</keyword>
<dbReference type="InterPro" id="IPR018062">
    <property type="entry name" value="HTH_AraC-typ_CS"/>
</dbReference>
<dbReference type="RefSeq" id="WP_220191533.1">
    <property type="nucleotide sequence ID" value="NZ_BNJF01000001.1"/>
</dbReference>
<evidence type="ECO:0000256" key="3">
    <source>
        <dbReference type="ARBA" id="ARBA00023125"/>
    </source>
</evidence>
<evidence type="ECO:0000256" key="1">
    <source>
        <dbReference type="ARBA" id="ARBA00022490"/>
    </source>
</evidence>
<dbReference type="PANTHER" id="PTHR46796">
    <property type="entry name" value="HTH-TYPE TRANSCRIPTIONAL ACTIVATOR RHAS-RELATED"/>
    <property type="match status" value="1"/>
</dbReference>
<evidence type="ECO:0000256" key="5">
    <source>
        <dbReference type="ARBA" id="ARBA00023163"/>
    </source>
</evidence>
<dbReference type="Pfam" id="PF02311">
    <property type="entry name" value="AraC_binding"/>
    <property type="match status" value="1"/>
</dbReference>
<dbReference type="GO" id="GO:0043565">
    <property type="term" value="F:sequence-specific DNA binding"/>
    <property type="evidence" value="ECO:0007669"/>
    <property type="project" value="InterPro"/>
</dbReference>
<dbReference type="PRINTS" id="PR00032">
    <property type="entry name" value="HTHARAC"/>
</dbReference>
<accession>A0A8J3HTY8</accession>
<gene>
    <name evidence="7" type="ORF">KSX_00890</name>
</gene>
<evidence type="ECO:0000313" key="8">
    <source>
        <dbReference type="Proteomes" id="UP000612362"/>
    </source>
</evidence>
<dbReference type="PROSITE" id="PS01124">
    <property type="entry name" value="HTH_ARAC_FAMILY_2"/>
    <property type="match status" value="1"/>
</dbReference>